<dbReference type="InterPro" id="IPR006703">
    <property type="entry name" value="G_AIG1"/>
</dbReference>
<dbReference type="Ensembl" id="ENSMZET00005036991.1">
    <property type="protein sequence ID" value="ENSMZEP00005035728.1"/>
    <property type="gene ID" value="ENSMZEG00005026688.1"/>
</dbReference>
<organism evidence="4 5">
    <name type="scientific">Maylandia zebra</name>
    <name type="common">zebra mbuna</name>
    <dbReference type="NCBI Taxonomy" id="106582"/>
    <lineage>
        <taxon>Eukaryota</taxon>
        <taxon>Metazoa</taxon>
        <taxon>Chordata</taxon>
        <taxon>Craniata</taxon>
        <taxon>Vertebrata</taxon>
        <taxon>Euteleostomi</taxon>
        <taxon>Actinopterygii</taxon>
        <taxon>Neopterygii</taxon>
        <taxon>Teleostei</taxon>
        <taxon>Neoteleostei</taxon>
        <taxon>Acanthomorphata</taxon>
        <taxon>Ovalentaria</taxon>
        <taxon>Cichlomorphae</taxon>
        <taxon>Cichliformes</taxon>
        <taxon>Cichlidae</taxon>
        <taxon>African cichlids</taxon>
        <taxon>Pseudocrenilabrinae</taxon>
        <taxon>Haplochromini</taxon>
        <taxon>Maylandia</taxon>
        <taxon>Maylandia zebra complex</taxon>
    </lineage>
</organism>
<feature type="domain" description="AIG1-type G" evidence="3">
    <location>
        <begin position="25"/>
        <end position="65"/>
    </location>
</feature>
<dbReference type="SUPFAM" id="SSF52540">
    <property type="entry name" value="P-loop containing nucleoside triphosphate hydrolases"/>
    <property type="match status" value="1"/>
</dbReference>
<proteinExistence type="inferred from homology"/>
<dbReference type="AlphaFoldDB" id="A0A3P9DN68"/>
<dbReference type="Pfam" id="PF04548">
    <property type="entry name" value="AIG1"/>
    <property type="match status" value="1"/>
</dbReference>
<evidence type="ECO:0000256" key="1">
    <source>
        <dbReference type="ARBA" id="ARBA00008535"/>
    </source>
</evidence>
<evidence type="ECO:0000256" key="2">
    <source>
        <dbReference type="ARBA" id="ARBA00022741"/>
    </source>
</evidence>
<evidence type="ECO:0000313" key="5">
    <source>
        <dbReference type="Proteomes" id="UP000265160"/>
    </source>
</evidence>
<sequence>MKTHKVHSHHLLKSLEDGTMFPVERRIVLLGLSGAGKSSSGNTILGSERFESSCDFAAVTTELHVKYLKISIYCKT</sequence>
<comment type="similarity">
    <text evidence="1">Belongs to the TRAFAC class TrmE-Era-EngA-EngB-Septin-like GTPase superfamily. AIG1/Toc34/Toc159-like paraseptin GTPase family. IAN subfamily.</text>
</comment>
<name>A0A3P9DN68_9CICH</name>
<dbReference type="Gene3D" id="3.40.50.300">
    <property type="entry name" value="P-loop containing nucleotide triphosphate hydrolases"/>
    <property type="match status" value="1"/>
</dbReference>
<evidence type="ECO:0000313" key="4">
    <source>
        <dbReference type="Ensembl" id="ENSMZEP00005035728.1"/>
    </source>
</evidence>
<keyword evidence="2" id="KW-0547">Nucleotide-binding</keyword>
<dbReference type="Proteomes" id="UP000265160">
    <property type="component" value="Unplaced"/>
</dbReference>
<protein>
    <recommendedName>
        <fullName evidence="3">AIG1-type G domain-containing protein</fullName>
    </recommendedName>
</protein>
<dbReference type="GeneTree" id="ENSGT00940000181060"/>
<evidence type="ECO:0000259" key="3">
    <source>
        <dbReference type="Pfam" id="PF04548"/>
    </source>
</evidence>
<dbReference type="GO" id="GO:0005525">
    <property type="term" value="F:GTP binding"/>
    <property type="evidence" value="ECO:0007669"/>
    <property type="project" value="InterPro"/>
</dbReference>
<reference evidence="4" key="2">
    <citation type="submission" date="2025-09" db="UniProtKB">
        <authorList>
            <consortium name="Ensembl"/>
        </authorList>
    </citation>
    <scope>IDENTIFICATION</scope>
</reference>
<keyword evidence="5" id="KW-1185">Reference proteome</keyword>
<reference evidence="4" key="1">
    <citation type="submission" date="2025-08" db="UniProtKB">
        <authorList>
            <consortium name="Ensembl"/>
        </authorList>
    </citation>
    <scope>IDENTIFICATION</scope>
</reference>
<accession>A0A3P9DN68</accession>
<dbReference type="InterPro" id="IPR027417">
    <property type="entry name" value="P-loop_NTPase"/>
</dbReference>